<dbReference type="EMBL" id="UFVB01000001">
    <property type="protein sequence ID" value="SUW94227.1"/>
    <property type="molecule type" value="Genomic_DNA"/>
</dbReference>
<evidence type="ECO:0000313" key="3">
    <source>
        <dbReference type="Proteomes" id="UP000254131"/>
    </source>
</evidence>
<evidence type="ECO:0000313" key="1">
    <source>
        <dbReference type="EMBL" id="SUW94227.1"/>
    </source>
</evidence>
<accession>A0AAX2M2Y1</accession>
<protein>
    <submittedName>
        <fullName evidence="1">Uncharacterized protein</fullName>
    </submittedName>
</protein>
<name>A0AAX2M2Y1_CAMJU</name>
<comment type="caution">
    <text evidence="1">The sequence shown here is derived from an EMBL/GenBank/DDBJ whole genome shotgun (WGS) entry which is preliminary data.</text>
</comment>
<organism evidence="1 3">
    <name type="scientific">Campylobacter jejuni</name>
    <dbReference type="NCBI Taxonomy" id="197"/>
    <lineage>
        <taxon>Bacteria</taxon>
        <taxon>Pseudomonadati</taxon>
        <taxon>Campylobacterota</taxon>
        <taxon>Epsilonproteobacteria</taxon>
        <taxon>Campylobacterales</taxon>
        <taxon>Campylobacteraceae</taxon>
        <taxon>Campylobacter</taxon>
    </lineage>
</organism>
<dbReference type="EMBL" id="UFVB01000002">
    <property type="protein sequence ID" value="SUX04668.1"/>
    <property type="molecule type" value="Genomic_DNA"/>
</dbReference>
<reference evidence="1 3" key="1">
    <citation type="submission" date="2018-06" db="EMBL/GenBank/DDBJ databases">
        <authorList>
            <consortium name="Pathogen Informatics"/>
            <person name="Doyle S."/>
        </authorList>
    </citation>
    <scope>NUCLEOTIDE SEQUENCE [LARGE SCALE GENOMIC DNA]</scope>
    <source>
        <strain evidence="1 3">NCTC13105</strain>
    </source>
</reference>
<gene>
    <name evidence="1" type="ORF">NCTC13105_01818</name>
    <name evidence="2" type="ORF">NCTC13105_01981</name>
</gene>
<sequence>MSETYEIYTPNGLILDVEKKRIKFYYMMGELR</sequence>
<dbReference type="Proteomes" id="UP000254131">
    <property type="component" value="Unassembled WGS sequence"/>
</dbReference>
<dbReference type="AlphaFoldDB" id="A0AAX2M2Y1"/>
<evidence type="ECO:0000313" key="2">
    <source>
        <dbReference type="EMBL" id="SUX04668.1"/>
    </source>
</evidence>
<proteinExistence type="predicted"/>